<keyword evidence="1" id="KW-0732">Signal</keyword>
<gene>
    <name evidence="2" type="ORF">PZE19_01670</name>
</gene>
<feature type="chain" id="PRO_5047216722" evidence="1">
    <location>
        <begin position="20"/>
        <end position="914"/>
    </location>
</feature>
<keyword evidence="3" id="KW-1185">Reference proteome</keyword>
<dbReference type="RefSeq" id="WP_277858846.1">
    <property type="nucleotide sequence ID" value="NZ_JARRAG010000001.1"/>
</dbReference>
<dbReference type="EMBL" id="JARRAG010000001">
    <property type="protein sequence ID" value="MDG3002482.1"/>
    <property type="molecule type" value="Genomic_DNA"/>
</dbReference>
<reference evidence="2 3" key="1">
    <citation type="submission" date="2023-03" db="EMBL/GenBank/DDBJ databases">
        <title>Paludisphaera mucosa sp. nov. a novel planctomycete from northern fen.</title>
        <authorList>
            <person name="Ivanova A."/>
        </authorList>
    </citation>
    <scope>NUCLEOTIDE SEQUENCE [LARGE SCALE GENOMIC DNA]</scope>
    <source>
        <strain evidence="2 3">Pla2</strain>
    </source>
</reference>
<evidence type="ECO:0000256" key="1">
    <source>
        <dbReference type="SAM" id="SignalP"/>
    </source>
</evidence>
<sequence>MKYTLALFGGLLVASSWSAREARAQAAAPDPAAVAFDFRTAGAVQGWVPLHDVQAIGAAPEGLAVRINGRDPYFRSPAINLPEGVPLAAVVRVKVEHSGDLQLFYARGGQETEEVRSVRKSVAAGGWRDVTIHLPPLGPGTYLRIDPPGSSGVCLIESIRIAPRLVFEAKWPAPGIPNPPADGPAVASGSLVLRQDPARYGGFILSVDGRDFATGHDHPAIAYQATVAGKPTVKWLDVAQAGGKVETEIDPSDHSLRVRTSVRDEDGAVWSLSQAFRPHSPGVIAFEAECAVDAPRPVFHAPLLVVLPGHGLGPFGASKGQAILAGVEYLENEPSSSTADLGEADALRKVSSAPKLTFPLMAIQARGKYLGMIWDRVPGVAPLFDSPDRTLGGRGHLMGLIAPGADGSDRVEGSLFPDVPLVLAPGSPAKATGLLIAGQGSTIVPAVQKYVALKGLPPIPTTPGLQDYIRLAAAGWLDSPIRDGGRYRHAAGGDAFKPQPAADAAWMMSWLAALTDDAALADRLRAAAVEAEAAVRPEQDLHAAVGHNRYPVAPLVLSHAGMTEDSGGKVFDRAVATAFATSRWFEPDGTRRFKPGRDDKIDYGRTHFSDEADGYAGQPIDHMLRLAAFSGDKAAVDEALRLLYVLRDRFQNGVPRGAQTWEIALHTPDVLASAYLVRAFALGYELTGDPTLLDAAKYWAWTGVPFVYLVDPTAATGPGAVGPYATPPVLGSTNWVAPNWIGLPVQWCGLVYADALIELARHDAEGPWSRIADGIAASGILQTYPIGHASQGLLPDSFNPLSQARNPADINPGTLLPGALRLLAGPRARPYQFRALRASGIWVCAAGSVDVESDERGEAVFQVHAWSPGASFVVVHGLDARATTEPAAVGRRGTSAILPLAGPGPKKVTIRTPN</sequence>
<evidence type="ECO:0000313" key="2">
    <source>
        <dbReference type="EMBL" id="MDG3002482.1"/>
    </source>
</evidence>
<proteinExistence type="predicted"/>
<feature type="signal peptide" evidence="1">
    <location>
        <begin position="1"/>
        <end position="19"/>
    </location>
</feature>
<protein>
    <submittedName>
        <fullName evidence="2">Uncharacterized protein</fullName>
    </submittedName>
</protein>
<dbReference type="InterPro" id="IPR008928">
    <property type="entry name" value="6-hairpin_glycosidase_sf"/>
</dbReference>
<dbReference type="Proteomes" id="UP001216907">
    <property type="component" value="Unassembled WGS sequence"/>
</dbReference>
<dbReference type="SUPFAM" id="SSF48208">
    <property type="entry name" value="Six-hairpin glycosidases"/>
    <property type="match status" value="1"/>
</dbReference>
<accession>A0ABT6F4G4</accession>
<name>A0ABT6F4G4_9BACT</name>
<organism evidence="2 3">
    <name type="scientific">Paludisphaera mucosa</name>
    <dbReference type="NCBI Taxonomy" id="3030827"/>
    <lineage>
        <taxon>Bacteria</taxon>
        <taxon>Pseudomonadati</taxon>
        <taxon>Planctomycetota</taxon>
        <taxon>Planctomycetia</taxon>
        <taxon>Isosphaerales</taxon>
        <taxon>Isosphaeraceae</taxon>
        <taxon>Paludisphaera</taxon>
    </lineage>
</organism>
<evidence type="ECO:0000313" key="3">
    <source>
        <dbReference type="Proteomes" id="UP001216907"/>
    </source>
</evidence>
<comment type="caution">
    <text evidence="2">The sequence shown here is derived from an EMBL/GenBank/DDBJ whole genome shotgun (WGS) entry which is preliminary data.</text>
</comment>